<accession>A0A1Q9CGZ1</accession>
<dbReference type="GO" id="GO:0008374">
    <property type="term" value="F:O-acyltransferase activity"/>
    <property type="evidence" value="ECO:0007669"/>
    <property type="project" value="InterPro"/>
</dbReference>
<comment type="caution">
    <text evidence="1">The sequence shown here is derived from an EMBL/GenBank/DDBJ whole genome shotgun (WGS) entry which is preliminary data.</text>
</comment>
<dbReference type="AlphaFoldDB" id="A0A1Q9CGZ1"/>
<dbReference type="Proteomes" id="UP000186817">
    <property type="component" value="Unassembled WGS sequence"/>
</dbReference>
<name>A0A1Q9CGZ1_SYMMI</name>
<evidence type="ECO:0000313" key="1">
    <source>
        <dbReference type="EMBL" id="OLP82194.1"/>
    </source>
</evidence>
<organism evidence="1 2">
    <name type="scientific">Symbiodinium microadriaticum</name>
    <name type="common">Dinoflagellate</name>
    <name type="synonym">Zooxanthella microadriatica</name>
    <dbReference type="NCBI Taxonomy" id="2951"/>
    <lineage>
        <taxon>Eukaryota</taxon>
        <taxon>Sar</taxon>
        <taxon>Alveolata</taxon>
        <taxon>Dinophyceae</taxon>
        <taxon>Suessiales</taxon>
        <taxon>Symbiodiniaceae</taxon>
        <taxon>Symbiodinium</taxon>
    </lineage>
</organism>
<dbReference type="GO" id="GO:0006629">
    <property type="term" value="P:lipid metabolic process"/>
    <property type="evidence" value="ECO:0007669"/>
    <property type="project" value="InterPro"/>
</dbReference>
<gene>
    <name evidence="1" type="ORF">AK812_SmicGene37175</name>
</gene>
<dbReference type="InterPro" id="IPR003386">
    <property type="entry name" value="LACT/PDAT_acylTrfase"/>
</dbReference>
<dbReference type="Pfam" id="PF02450">
    <property type="entry name" value="LCAT"/>
    <property type="match status" value="1"/>
</dbReference>
<protein>
    <submittedName>
        <fullName evidence="1">Uncharacterized protein</fullName>
    </submittedName>
</protein>
<dbReference type="OrthoDB" id="190846at2759"/>
<dbReference type="EMBL" id="LSRX01001215">
    <property type="protein sequence ID" value="OLP82194.1"/>
    <property type="molecule type" value="Genomic_DNA"/>
</dbReference>
<keyword evidence="2" id="KW-1185">Reference proteome</keyword>
<sequence>MAVPICKIATDHVWFDTEYFVPLLIDCWMEEMRLQLNVTASITSALELEDEAQGVHVHTVSYGSIKDSLFDYGIFHGGTGVWTPIIAQLEKLGFNASHLPLGYAEKRAMMKRQHDWPRLKTFLEEKEHLASFFSFSGVFGGTVGGLGLAMLGDARPLGRSHAAYDLKVDFASRETCCAAGEAAGGACAVGASRSLLRGVSMLLPRIHADTAFIQLPPNFKGNVTWDNLDEALGRVSTEFAALYELLTYKAGLKGPIVGPRLEKRLYYPISGHPGVKTHCFFGSALRSPAQYVYRSTPRNASESKSLMDQGLEAAEQLGRGKKPDLMSLLGGIGKLAEEFIEPAPLGEVLKSRDDYWVQQLPMLLKKRFAFSQEQPHGSFGASGTARECGVVGLRWTDGDGLVPRESLAICEAWAQAEDPSLAAEIHEVKGRSHGSELFDPEVLLAVRASVAKVVGVKNPNDRKHGLDLPRPLEEFEAILGPQPLADWSATIVDPPALSVQFMPTQLLREFLLAKADADGSGQLQLK</sequence>
<reference evidence="1 2" key="1">
    <citation type="submission" date="2016-02" db="EMBL/GenBank/DDBJ databases">
        <title>Genome analysis of coral dinoflagellate symbionts highlights evolutionary adaptations to a symbiotic lifestyle.</title>
        <authorList>
            <person name="Aranda M."/>
            <person name="Li Y."/>
            <person name="Liew Y.J."/>
            <person name="Baumgarten S."/>
            <person name="Simakov O."/>
            <person name="Wilson M."/>
            <person name="Piel J."/>
            <person name="Ashoor H."/>
            <person name="Bougouffa S."/>
            <person name="Bajic V.B."/>
            <person name="Ryu T."/>
            <person name="Ravasi T."/>
            <person name="Bayer T."/>
            <person name="Micklem G."/>
            <person name="Kim H."/>
            <person name="Bhak J."/>
            <person name="Lajeunesse T.C."/>
            <person name="Voolstra C.R."/>
        </authorList>
    </citation>
    <scope>NUCLEOTIDE SEQUENCE [LARGE SCALE GENOMIC DNA]</scope>
    <source>
        <strain evidence="1 2">CCMP2467</strain>
    </source>
</reference>
<evidence type="ECO:0000313" key="2">
    <source>
        <dbReference type="Proteomes" id="UP000186817"/>
    </source>
</evidence>
<proteinExistence type="predicted"/>